<dbReference type="Gene3D" id="6.10.140.110">
    <property type="match status" value="1"/>
</dbReference>
<dbReference type="PANTHER" id="PTHR10872:SF4">
    <property type="entry name" value="SH2B ADAPTER PROTEIN 2"/>
    <property type="match status" value="1"/>
</dbReference>
<dbReference type="PROSITE" id="PS50003">
    <property type="entry name" value="PH_DOMAIN"/>
    <property type="match status" value="1"/>
</dbReference>
<feature type="compositionally biased region" description="Basic and acidic residues" evidence="5">
    <location>
        <begin position="887"/>
        <end position="900"/>
    </location>
</feature>
<evidence type="ECO:0000313" key="9">
    <source>
        <dbReference type="Proteomes" id="UP001311232"/>
    </source>
</evidence>
<feature type="region of interest" description="Disordered" evidence="5">
    <location>
        <begin position="392"/>
        <end position="425"/>
    </location>
</feature>
<dbReference type="GO" id="GO:0005068">
    <property type="term" value="F:transmembrane receptor protein tyrosine kinase adaptor activity"/>
    <property type="evidence" value="ECO:0007669"/>
    <property type="project" value="TreeGrafter"/>
</dbReference>
<dbReference type="InterPro" id="IPR000980">
    <property type="entry name" value="SH2"/>
</dbReference>
<feature type="compositionally biased region" description="Gly residues" evidence="5">
    <location>
        <begin position="408"/>
        <end position="418"/>
    </location>
</feature>
<feature type="compositionally biased region" description="Low complexity" evidence="5">
    <location>
        <begin position="315"/>
        <end position="324"/>
    </location>
</feature>
<feature type="region of interest" description="Disordered" evidence="5">
    <location>
        <begin position="315"/>
        <end position="365"/>
    </location>
</feature>
<dbReference type="GO" id="GO:0035556">
    <property type="term" value="P:intracellular signal transduction"/>
    <property type="evidence" value="ECO:0007669"/>
    <property type="project" value="TreeGrafter"/>
</dbReference>
<feature type="region of interest" description="Disordered" evidence="5">
    <location>
        <begin position="631"/>
        <end position="684"/>
    </location>
</feature>
<evidence type="ECO:0000313" key="8">
    <source>
        <dbReference type="EMBL" id="KAK5611419.1"/>
    </source>
</evidence>
<keyword evidence="9" id="KW-1185">Reference proteome</keyword>
<name>A0AAV9RR35_9TELE</name>
<dbReference type="InterPro" id="IPR035058">
    <property type="entry name" value="SH2B2_SH2"/>
</dbReference>
<dbReference type="FunFam" id="3.30.505.10:FF:000008">
    <property type="entry name" value="SH2B adapter protein 1 isoform 2"/>
    <property type="match status" value="1"/>
</dbReference>
<dbReference type="Pfam" id="PF08916">
    <property type="entry name" value="Phe_ZIP"/>
    <property type="match status" value="1"/>
</dbReference>
<dbReference type="Pfam" id="PF00017">
    <property type="entry name" value="SH2"/>
    <property type="match status" value="1"/>
</dbReference>
<dbReference type="PRINTS" id="PR00401">
    <property type="entry name" value="SH2DOMAIN"/>
</dbReference>
<proteinExistence type="inferred from homology"/>
<dbReference type="InterPro" id="IPR015012">
    <property type="entry name" value="Phe_ZIP"/>
</dbReference>
<dbReference type="SUPFAM" id="SSF50729">
    <property type="entry name" value="PH domain-like"/>
    <property type="match status" value="1"/>
</dbReference>
<evidence type="ECO:0008006" key="10">
    <source>
        <dbReference type="Google" id="ProtNLM"/>
    </source>
</evidence>
<dbReference type="Pfam" id="PF00169">
    <property type="entry name" value="PH"/>
    <property type="match status" value="1"/>
</dbReference>
<evidence type="ECO:0000259" key="7">
    <source>
        <dbReference type="PROSITE" id="PS50003"/>
    </source>
</evidence>
<dbReference type="Proteomes" id="UP001311232">
    <property type="component" value="Unassembled WGS sequence"/>
</dbReference>
<evidence type="ECO:0000256" key="3">
    <source>
        <dbReference type="ARBA" id="ARBA00022999"/>
    </source>
</evidence>
<protein>
    <recommendedName>
        <fullName evidence="10">SH2B adapter protein 2</fullName>
    </recommendedName>
</protein>
<sequence length="908" mass="98959">MCDEALLSTLLEEDGNPPQSPWLPIALLAVDWWQSLSVPLLLQVYTQTACTVSGRRSHRGPNLRCLNCRIQRRHHRFVQYKNTAAPLPPEWECNITNHLHQPITEGVLQTRGSSRHNLQSCDFWHHFVIPASSVHIFTVTDTTPNHLTEISAPLPWVKNQEEEEEEEEGGTVVVDCYNRYLSLVGWHGPVMNGAVVPSSPELSSSCPLPDWREFCELHARASAADFADKFQRFLSENPCYDSPGADANFSQHFANHFLECFSAALTQAKEKQASSPGKDGCNTIPKYSIVPFLGIQGCPLSYGHDLYQRRKVTGASSESLDSMDSGGGGIDGGGSGSNSSRGPQTHKMSVLGQSRSSEDVSVSHPKARFKKGFSLRNMSLCVVDGVKEMWHRRASPEPDAPSGTRKANGGGGEAGGGEKWSQKLRLPRSSLGHKAELLEIQREGALRYMVADDTNCMGAAQWQKCRLLLRKTKREEGGEKFLLEFYVPPKGHQSAGCSALQRRLKCNNCLHYDTTTGSECSKPKVSIPLSAIVEVRTTMPLEMPDKDNTFVLKVENGGEYILETIDSLQKNSWVADIQDCIDPGDSGDDIELASCPHGQASKDCSMVASCSCELLSEGVYRAPERSCPTAADHYSNPSVRCREPPFTQHPSHMPLERFLQSPEAQSSNSSAGGGEGTKEPEGDASLAGYPWFHGTLSRVRAAQLVLAGGARSHGLFVIRQSETRPGEYVLTFNFQGKAKHLRLSVNENGQCHVHHLWFHTVTDMLRHFHAHPIPLESGGSADITLRSYVQVQRSSTSDATMTPVVTPPRDASCRTDPAPPTLHPPGTAALAGPPSDGPLSSSNSSSPTALPSLSRSDPGTGLGVGGGLQSRSNSSERLLEASSGASEDYHDADGTRRARAVENQYSFY</sequence>
<dbReference type="AlphaFoldDB" id="A0AAV9RR35"/>
<dbReference type="CDD" id="cd01231">
    <property type="entry name" value="PH_SH2B_family"/>
    <property type="match status" value="1"/>
</dbReference>
<keyword evidence="3 4" id="KW-0727">SH2 domain</keyword>
<comment type="caution">
    <text evidence="8">The sequence shown here is derived from an EMBL/GenBank/DDBJ whole genome shotgun (WGS) entry which is preliminary data.</text>
</comment>
<dbReference type="GO" id="GO:0005886">
    <property type="term" value="C:plasma membrane"/>
    <property type="evidence" value="ECO:0007669"/>
    <property type="project" value="TreeGrafter"/>
</dbReference>
<feature type="compositionally biased region" description="Gly residues" evidence="5">
    <location>
        <begin position="325"/>
        <end position="336"/>
    </location>
</feature>
<dbReference type="SUPFAM" id="SSF55550">
    <property type="entry name" value="SH2 domain"/>
    <property type="match status" value="1"/>
</dbReference>
<dbReference type="InterPro" id="IPR030523">
    <property type="entry name" value="SH2B"/>
</dbReference>
<dbReference type="SMART" id="SM00233">
    <property type="entry name" value="PH"/>
    <property type="match status" value="1"/>
</dbReference>
<comment type="similarity">
    <text evidence="1">Belongs to the SH2B adapter family.</text>
</comment>
<evidence type="ECO:0000256" key="2">
    <source>
        <dbReference type="ARBA" id="ARBA00022553"/>
    </source>
</evidence>
<dbReference type="Gene3D" id="2.30.29.30">
    <property type="entry name" value="Pleckstrin-homology domain (PH domain)/Phosphotyrosine-binding domain (PTB)"/>
    <property type="match status" value="2"/>
</dbReference>
<dbReference type="SUPFAM" id="SSF109805">
    <property type="entry name" value="Phenylalanine zipper"/>
    <property type="match status" value="1"/>
</dbReference>
<evidence type="ECO:0000256" key="1">
    <source>
        <dbReference type="ARBA" id="ARBA00010220"/>
    </source>
</evidence>
<evidence type="ECO:0000256" key="5">
    <source>
        <dbReference type="SAM" id="MobiDB-lite"/>
    </source>
</evidence>
<dbReference type="InterPro" id="IPR036290">
    <property type="entry name" value="Phe_ZIP_sf"/>
</dbReference>
<evidence type="ECO:0000256" key="4">
    <source>
        <dbReference type="PROSITE-ProRule" id="PRU00191"/>
    </source>
</evidence>
<dbReference type="PROSITE" id="PS50001">
    <property type="entry name" value="SH2"/>
    <property type="match status" value="1"/>
</dbReference>
<reference evidence="8 9" key="1">
    <citation type="submission" date="2021-06" db="EMBL/GenBank/DDBJ databases">
        <authorList>
            <person name="Palmer J.M."/>
        </authorList>
    </citation>
    <scope>NUCLEOTIDE SEQUENCE [LARGE SCALE GENOMIC DNA]</scope>
    <source>
        <strain evidence="8 9">MEX-2019</strain>
        <tissue evidence="8">Muscle</tissue>
    </source>
</reference>
<dbReference type="PANTHER" id="PTHR10872">
    <property type="entry name" value="SH2B ADAPTER PROTEIN"/>
    <property type="match status" value="1"/>
</dbReference>
<accession>A0AAV9RR35</accession>
<dbReference type="GO" id="GO:0050851">
    <property type="term" value="P:antigen receptor-mediated signaling pathway"/>
    <property type="evidence" value="ECO:0007669"/>
    <property type="project" value="TreeGrafter"/>
</dbReference>
<keyword evidence="2" id="KW-0597">Phosphoprotein</keyword>
<dbReference type="InterPro" id="IPR001849">
    <property type="entry name" value="PH_domain"/>
</dbReference>
<dbReference type="InterPro" id="IPR036860">
    <property type="entry name" value="SH2_dom_sf"/>
</dbReference>
<organism evidence="8 9">
    <name type="scientific">Crenichthys baileyi</name>
    <name type="common">White River springfish</name>
    <dbReference type="NCBI Taxonomy" id="28760"/>
    <lineage>
        <taxon>Eukaryota</taxon>
        <taxon>Metazoa</taxon>
        <taxon>Chordata</taxon>
        <taxon>Craniata</taxon>
        <taxon>Vertebrata</taxon>
        <taxon>Euteleostomi</taxon>
        <taxon>Actinopterygii</taxon>
        <taxon>Neopterygii</taxon>
        <taxon>Teleostei</taxon>
        <taxon>Neoteleostei</taxon>
        <taxon>Acanthomorphata</taxon>
        <taxon>Ovalentaria</taxon>
        <taxon>Atherinomorphae</taxon>
        <taxon>Cyprinodontiformes</taxon>
        <taxon>Goodeidae</taxon>
        <taxon>Crenichthys</taxon>
    </lineage>
</organism>
<dbReference type="CDD" id="cd10411">
    <property type="entry name" value="SH2_SH2B2"/>
    <property type="match status" value="1"/>
</dbReference>
<evidence type="ECO:0000259" key="6">
    <source>
        <dbReference type="PROSITE" id="PS50001"/>
    </source>
</evidence>
<feature type="domain" description="SH2" evidence="6">
    <location>
        <begin position="691"/>
        <end position="789"/>
    </location>
</feature>
<dbReference type="Gene3D" id="3.30.505.10">
    <property type="entry name" value="SH2 domain"/>
    <property type="match status" value="1"/>
</dbReference>
<gene>
    <name evidence="8" type="ORF">CRENBAI_016889</name>
</gene>
<dbReference type="InterPro" id="IPR011993">
    <property type="entry name" value="PH-like_dom_sf"/>
</dbReference>
<feature type="region of interest" description="Disordered" evidence="5">
    <location>
        <begin position="793"/>
        <end position="908"/>
    </location>
</feature>
<dbReference type="SMART" id="SM00252">
    <property type="entry name" value="SH2"/>
    <property type="match status" value="1"/>
</dbReference>
<feature type="compositionally biased region" description="Low complexity" evidence="5">
    <location>
        <begin position="833"/>
        <end position="856"/>
    </location>
</feature>
<feature type="domain" description="PH" evidence="7">
    <location>
        <begin position="439"/>
        <end position="582"/>
    </location>
</feature>
<dbReference type="EMBL" id="JAHHUM010001479">
    <property type="protein sequence ID" value="KAK5611419.1"/>
    <property type="molecule type" value="Genomic_DNA"/>
</dbReference>